<dbReference type="Pfam" id="PF09469">
    <property type="entry name" value="Cobl"/>
    <property type="match status" value="1"/>
</dbReference>
<dbReference type="STRING" id="52670.A0A2I4ATP3"/>
<dbReference type="GO" id="GO:0001726">
    <property type="term" value="C:ruffle"/>
    <property type="evidence" value="ECO:0007669"/>
    <property type="project" value="TreeGrafter"/>
</dbReference>
<feature type="compositionally biased region" description="Basic and acidic residues" evidence="1">
    <location>
        <begin position="626"/>
        <end position="643"/>
    </location>
</feature>
<dbReference type="InterPro" id="IPR039895">
    <property type="entry name" value="COBL-like"/>
</dbReference>
<dbReference type="GO" id="GO:0043025">
    <property type="term" value="C:neuronal cell body"/>
    <property type="evidence" value="ECO:0007669"/>
    <property type="project" value="TreeGrafter"/>
</dbReference>
<dbReference type="GO" id="GO:0044294">
    <property type="term" value="C:dendritic growth cone"/>
    <property type="evidence" value="ECO:0007669"/>
    <property type="project" value="TreeGrafter"/>
</dbReference>
<keyword evidence="3" id="KW-1185">Reference proteome</keyword>
<feature type="compositionally biased region" description="Pro residues" evidence="1">
    <location>
        <begin position="1074"/>
        <end position="1084"/>
    </location>
</feature>
<feature type="region of interest" description="Disordered" evidence="1">
    <location>
        <begin position="1140"/>
        <end position="1188"/>
    </location>
</feature>
<proteinExistence type="predicted"/>
<evidence type="ECO:0000256" key="1">
    <source>
        <dbReference type="SAM" id="MobiDB-lite"/>
    </source>
</evidence>
<dbReference type="InterPro" id="IPR003124">
    <property type="entry name" value="WH2_dom"/>
</dbReference>
<feature type="compositionally biased region" description="Basic and acidic residues" evidence="1">
    <location>
        <begin position="795"/>
        <end position="815"/>
    </location>
</feature>
<name>A0A2I4ATP3_AUSLI</name>
<feature type="domain" description="WH2" evidence="2">
    <location>
        <begin position="1344"/>
        <end position="1363"/>
    </location>
</feature>
<dbReference type="GO" id="GO:0005884">
    <property type="term" value="C:actin filament"/>
    <property type="evidence" value="ECO:0007669"/>
    <property type="project" value="TreeGrafter"/>
</dbReference>
<feature type="compositionally biased region" description="Low complexity" evidence="1">
    <location>
        <begin position="448"/>
        <end position="474"/>
    </location>
</feature>
<dbReference type="GO" id="GO:0044295">
    <property type="term" value="C:axonal growth cone"/>
    <property type="evidence" value="ECO:0007669"/>
    <property type="project" value="TreeGrafter"/>
</dbReference>
<feature type="compositionally biased region" description="Polar residues" evidence="1">
    <location>
        <begin position="836"/>
        <end position="851"/>
    </location>
</feature>
<dbReference type="RefSeq" id="XP_013858859.1">
    <property type="nucleotide sequence ID" value="XM_014003405.1"/>
</dbReference>
<feature type="region of interest" description="Disordered" evidence="1">
    <location>
        <begin position="338"/>
        <end position="360"/>
    </location>
</feature>
<dbReference type="GO" id="GO:0030041">
    <property type="term" value="P:actin filament polymerization"/>
    <property type="evidence" value="ECO:0007669"/>
    <property type="project" value="TreeGrafter"/>
</dbReference>
<dbReference type="SMART" id="SM00246">
    <property type="entry name" value="WH2"/>
    <property type="match status" value="3"/>
</dbReference>
<dbReference type="CDD" id="cd21799">
    <property type="entry name" value="WH2_Wa_Cobl"/>
    <property type="match status" value="1"/>
</dbReference>
<dbReference type="OrthoDB" id="8882621at2759"/>
<dbReference type="Pfam" id="PF02205">
    <property type="entry name" value="WH2"/>
    <property type="match status" value="1"/>
</dbReference>
<dbReference type="GO" id="GO:0048471">
    <property type="term" value="C:perinuclear region of cytoplasm"/>
    <property type="evidence" value="ECO:0007669"/>
    <property type="project" value="TreeGrafter"/>
</dbReference>
<feature type="region of interest" description="Disordered" evidence="1">
    <location>
        <begin position="1064"/>
        <end position="1088"/>
    </location>
</feature>
<reference evidence="4" key="1">
    <citation type="submission" date="2025-08" db="UniProtKB">
        <authorList>
            <consortium name="RefSeq"/>
        </authorList>
    </citation>
    <scope>IDENTIFICATION</scope>
    <source>
        <strain evidence="4">Quisiro</strain>
        <tissue evidence="4">Liver</tissue>
    </source>
</reference>
<feature type="region of interest" description="Disordered" evidence="1">
    <location>
        <begin position="1361"/>
        <end position="1437"/>
    </location>
</feature>
<feature type="region of interest" description="Disordered" evidence="1">
    <location>
        <begin position="1"/>
        <end position="29"/>
    </location>
</feature>
<feature type="compositionally biased region" description="Basic and acidic residues" evidence="1">
    <location>
        <begin position="1174"/>
        <end position="1185"/>
    </location>
</feature>
<dbReference type="GO" id="GO:0003785">
    <property type="term" value="F:actin monomer binding"/>
    <property type="evidence" value="ECO:0007669"/>
    <property type="project" value="InterPro"/>
</dbReference>
<feature type="region of interest" description="Disordered" evidence="1">
    <location>
        <begin position="746"/>
        <end position="873"/>
    </location>
</feature>
<feature type="compositionally biased region" description="Pro residues" evidence="1">
    <location>
        <begin position="1402"/>
        <end position="1420"/>
    </location>
</feature>
<dbReference type="GO" id="GO:0051639">
    <property type="term" value="P:actin filament network formation"/>
    <property type="evidence" value="ECO:0007669"/>
    <property type="project" value="TreeGrafter"/>
</dbReference>
<evidence type="ECO:0000313" key="3">
    <source>
        <dbReference type="Proteomes" id="UP000192220"/>
    </source>
</evidence>
<dbReference type="KEGG" id="alim:106514243"/>
<dbReference type="Gene3D" id="3.10.20.90">
    <property type="entry name" value="Phosphatidylinositol 3-kinase Catalytic Subunit, Chain A, domain 1"/>
    <property type="match status" value="1"/>
</dbReference>
<feature type="compositionally biased region" description="Low complexity" evidence="1">
    <location>
        <begin position="576"/>
        <end position="587"/>
    </location>
</feature>
<protein>
    <submittedName>
        <fullName evidence="4">Protein cordon-bleu isoform X1</fullName>
    </submittedName>
</protein>
<organism evidence="3 4">
    <name type="scientific">Austrofundulus limnaeus</name>
    <name type="common">Annual killifish</name>
    <dbReference type="NCBI Taxonomy" id="52670"/>
    <lineage>
        <taxon>Eukaryota</taxon>
        <taxon>Metazoa</taxon>
        <taxon>Chordata</taxon>
        <taxon>Craniata</taxon>
        <taxon>Vertebrata</taxon>
        <taxon>Euteleostomi</taxon>
        <taxon>Actinopterygii</taxon>
        <taxon>Neopterygii</taxon>
        <taxon>Teleostei</taxon>
        <taxon>Neoteleostei</taxon>
        <taxon>Acanthomorphata</taxon>
        <taxon>Ovalentaria</taxon>
        <taxon>Atherinomorphae</taxon>
        <taxon>Cyprinodontiformes</taxon>
        <taxon>Rivulidae</taxon>
        <taxon>Austrofundulus</taxon>
    </lineage>
</organism>
<feature type="compositionally biased region" description="Low complexity" evidence="1">
    <location>
        <begin position="607"/>
        <end position="621"/>
    </location>
</feature>
<feature type="compositionally biased region" description="Basic and acidic residues" evidence="1">
    <location>
        <begin position="1367"/>
        <end position="1385"/>
    </location>
</feature>
<dbReference type="InterPro" id="IPR019025">
    <property type="entry name" value="Cordon-bleu_ubiquitin_domain"/>
</dbReference>
<feature type="compositionally biased region" description="Polar residues" evidence="1">
    <location>
        <begin position="1140"/>
        <end position="1173"/>
    </location>
</feature>
<accession>A0A2I4ATP3</accession>
<dbReference type="GO" id="GO:0005886">
    <property type="term" value="C:plasma membrane"/>
    <property type="evidence" value="ECO:0007669"/>
    <property type="project" value="TreeGrafter"/>
</dbReference>
<dbReference type="GO" id="GO:1990357">
    <property type="term" value="C:terminal web"/>
    <property type="evidence" value="ECO:0007669"/>
    <property type="project" value="TreeGrafter"/>
</dbReference>
<feature type="compositionally biased region" description="Polar residues" evidence="1">
    <location>
        <begin position="388"/>
        <end position="415"/>
    </location>
</feature>
<feature type="compositionally biased region" description="Pro residues" evidence="1">
    <location>
        <begin position="17"/>
        <end position="27"/>
    </location>
</feature>
<dbReference type="FunCoup" id="A0A2I4ATP3">
    <property type="interactions" value="494"/>
</dbReference>
<gene>
    <name evidence="4" type="primary">cobl</name>
</gene>
<evidence type="ECO:0000259" key="2">
    <source>
        <dbReference type="PROSITE" id="PS51082"/>
    </source>
</evidence>
<dbReference type="CTD" id="23242"/>
<dbReference type="Proteomes" id="UP000192220">
    <property type="component" value="Unplaced"/>
</dbReference>
<dbReference type="PROSITE" id="PS51082">
    <property type="entry name" value="WH2"/>
    <property type="match status" value="3"/>
</dbReference>
<feature type="compositionally biased region" description="Polar residues" evidence="1">
    <location>
        <begin position="859"/>
        <end position="873"/>
    </location>
</feature>
<dbReference type="InParanoid" id="A0A2I4ATP3"/>
<dbReference type="GeneID" id="106514243"/>
<sequence length="1484" mass="159627">MTESSKPPSGKKMKAHAPPPPQVPQPAPRHFFRNSVPDGGGTLAMDAKENLLKPTVDFLLTLPQGYQVILTEDGSKALMDLLVELCSRHQLNPALHTLELLSPEGHSLGFKPNALLGSLNVAKVLIKEKVVEERVTRRPAPKVPEKARPVKPVRAHAKKTVRLMVNYHGSQKAVVRVNPLVPLHALIPVICDKCDFKPAHVLLLKDGVSRHELPLDKSLTDLGIKELYVHDQSLVLQPKMASAPALNYSDSVCSSTTSLGGSQKKSLLNIFQFSRRKSKTEARSMDMDDFDDNTIQNIDIKSNGQSSGLGSHVMEVRSSCLGQSQSVIDIPRTSAMVETKKRRAPAPPGALTPSLGQTSINNNQVDLALESQRKRKAPAPPPTPPCIAQTSDDTSAPTAPSTDQIPTPASRNKVAQSAAVPDVSVVVQTVKPSPRKRTVQPLPVRNVTPTPSSPSLSSSTTDSLAVQDSSSEFSRSLDDSDVDLEQAGSPCSTASTESGSVKVQSTAKESISSPGQKDQDMNSDSSSRSDTELALNLKLDEVENSRHSGMAWIHSMKNSSSRVQKEETTAPEVETSSLGSSSVGSSLPDQGYIPSEVMAEGEDSGVTSSPSDTQPTSPDGSLSVDGRIESRGEELVEPPRDTSSDSDEGCATWRSKHSQIDTSPQKQSVNSFEDDSDLTAQLHQTLADLETNLADHSNMVSGKDTLFTKSTDSNEIPVSLVDMYVPVTAIDEVLDEYEHNGVEDDVKLLTKTESADQEDQGFCQPSNVEPQNKNNNAYTAAVSQKSSSANSEQFEQMKKPLENKSTGVEKEEKTTETNLKQMSSADTKNVKKEKQTLTTRSNADVQKNSRPTELESDPLKSNSQSLQKPTCNLSPVTQISLPAENNKEIQRASRNNSSFSTSQGKITQNVPSRFGMKTFTVVPPKPLNVQAAATQPARTLSTGAIKIDDQGNMVAVGISHKKSGRSSESAVNEGVPLCEKAKTFWSSNEKEDNAVIHRTALIDKTKDNVSGLSGTSAVEKKTVQSAVAEPAKTVQPMVVVKEETKELGNVVTLANKKGVEVESRSSASRYVPLPSKPALPPPLPADSKQQQLNFLKPSRRTSSKYVASAIAKYTPKTSVQPFSIPKGPDSNKSLETQTVAGVQRSGPSIQVTPSLPGTKSSTSYPEYVSNSQRDLGKGKLDKEGFSNRTTFTKEGSDVLDTKTVKNNNSEFLQKKVMDNIRKEYVKPDQTRTPALHSSLKPPVAPKITSQEHINGMKDTGQDMKPQSSATVSDSNVDAGPVAVTVFGPVKKFKPVLCKSVEKETSLHSNLMEAIQTSGGRDRLKKISTNPSNLKRTTYVEEENERSALLAAIRAQSMNRLKKTKSKAASELEQFRKETSKEERSEGSSPSPPAPTGSSPGFTSPPPPPPTGKPPPPPPVLPQGKPSSAVQTNTPMNPAMAREAMLEAIRSGSGAGKLKKVSVPTKTVQVNGRRGTIQATSSAVL</sequence>
<feature type="compositionally biased region" description="Polar residues" evidence="1">
    <location>
        <begin position="763"/>
        <end position="794"/>
    </location>
</feature>
<dbReference type="PANTHER" id="PTHR47008:SF1">
    <property type="entry name" value="PROTEIN CORDON-BLEU"/>
    <property type="match status" value="1"/>
</dbReference>
<feature type="domain" description="WH2" evidence="2">
    <location>
        <begin position="1440"/>
        <end position="1460"/>
    </location>
</feature>
<evidence type="ECO:0000313" key="4">
    <source>
        <dbReference type="RefSeq" id="XP_013858859.1"/>
    </source>
</evidence>
<feature type="compositionally biased region" description="Polar residues" evidence="1">
    <location>
        <begin position="489"/>
        <end position="528"/>
    </location>
</feature>
<feature type="region of interest" description="Disordered" evidence="1">
    <location>
        <begin position="372"/>
        <end position="676"/>
    </location>
</feature>
<feature type="compositionally biased region" description="Polar residues" evidence="1">
    <location>
        <begin position="660"/>
        <end position="671"/>
    </location>
</feature>
<feature type="domain" description="WH2" evidence="2">
    <location>
        <begin position="1306"/>
        <end position="1326"/>
    </location>
</feature>
<dbReference type="PANTHER" id="PTHR47008">
    <property type="entry name" value="PROTEIN CORDON-BLEU"/>
    <property type="match status" value="1"/>
</dbReference>